<protein>
    <submittedName>
        <fullName evidence="1">Uncharacterized protein</fullName>
    </submittedName>
</protein>
<proteinExistence type="predicted"/>
<evidence type="ECO:0000313" key="2">
    <source>
        <dbReference type="Proteomes" id="UP000178249"/>
    </source>
</evidence>
<evidence type="ECO:0000313" key="1">
    <source>
        <dbReference type="EMBL" id="OGG44536.1"/>
    </source>
</evidence>
<dbReference type="AlphaFoldDB" id="A0A1F6C5V6"/>
<organism evidence="1 2">
    <name type="scientific">Candidatus Kaiserbacteria bacterium RIFCSPHIGHO2_01_FULL_48_10</name>
    <dbReference type="NCBI Taxonomy" id="1798476"/>
    <lineage>
        <taxon>Bacteria</taxon>
        <taxon>Candidatus Kaiseribacteriota</taxon>
    </lineage>
</organism>
<comment type="caution">
    <text evidence="1">The sequence shown here is derived from an EMBL/GenBank/DDBJ whole genome shotgun (WGS) entry which is preliminary data.</text>
</comment>
<gene>
    <name evidence="1" type="ORF">A2841_01120</name>
</gene>
<sequence length="91" mass="10299">MQNKVSVFSPLFNMSVQPSSGEDVKFSKDRFDVRKGRLKARVTALLALQERLSQNALDCVHTANDSLKTAETMSELETIARLIRLARSFKR</sequence>
<accession>A0A1F6C5V6</accession>
<name>A0A1F6C5V6_9BACT</name>
<dbReference type="Proteomes" id="UP000178249">
    <property type="component" value="Unassembled WGS sequence"/>
</dbReference>
<reference evidence="1 2" key="1">
    <citation type="journal article" date="2016" name="Nat. Commun.">
        <title>Thousands of microbial genomes shed light on interconnected biogeochemical processes in an aquifer system.</title>
        <authorList>
            <person name="Anantharaman K."/>
            <person name="Brown C.T."/>
            <person name="Hug L.A."/>
            <person name="Sharon I."/>
            <person name="Castelle C.J."/>
            <person name="Probst A.J."/>
            <person name="Thomas B.C."/>
            <person name="Singh A."/>
            <person name="Wilkins M.J."/>
            <person name="Karaoz U."/>
            <person name="Brodie E.L."/>
            <person name="Williams K.H."/>
            <person name="Hubbard S.S."/>
            <person name="Banfield J.F."/>
        </authorList>
    </citation>
    <scope>NUCLEOTIDE SEQUENCE [LARGE SCALE GENOMIC DNA]</scope>
</reference>
<dbReference type="EMBL" id="MFKP01000006">
    <property type="protein sequence ID" value="OGG44536.1"/>
    <property type="molecule type" value="Genomic_DNA"/>
</dbReference>